<evidence type="ECO:0000256" key="4">
    <source>
        <dbReference type="ARBA" id="ARBA00007837"/>
    </source>
</evidence>
<evidence type="ECO:0000313" key="15">
    <source>
        <dbReference type="EMBL" id="VAW97298.1"/>
    </source>
</evidence>
<gene>
    <name evidence="15" type="ORF">MNBD_GAMMA22-2270</name>
</gene>
<evidence type="ECO:0000256" key="7">
    <source>
        <dbReference type="ARBA" id="ARBA00022490"/>
    </source>
</evidence>
<comment type="similarity">
    <text evidence="4">Belongs to the PEP-utilizing enzyme family.</text>
</comment>
<dbReference type="GO" id="GO:0005737">
    <property type="term" value="C:cytoplasm"/>
    <property type="evidence" value="ECO:0007669"/>
    <property type="project" value="UniProtKB-SubCell"/>
</dbReference>
<evidence type="ECO:0000256" key="13">
    <source>
        <dbReference type="ARBA" id="ARBA00022842"/>
    </source>
</evidence>
<dbReference type="EC" id="2.7.3.9" evidence="5"/>
<keyword evidence="7" id="KW-0963">Cytoplasm</keyword>
<keyword evidence="9" id="KW-0808">Transferase</keyword>
<dbReference type="PRINTS" id="PR01736">
    <property type="entry name" value="PHPHTRNFRASE"/>
</dbReference>
<dbReference type="Gene3D" id="3.30.450.40">
    <property type="match status" value="1"/>
</dbReference>
<evidence type="ECO:0000256" key="5">
    <source>
        <dbReference type="ARBA" id="ARBA00012232"/>
    </source>
</evidence>
<dbReference type="SMART" id="SM00065">
    <property type="entry name" value="GAF"/>
    <property type="match status" value="1"/>
</dbReference>
<reference evidence="15" key="1">
    <citation type="submission" date="2018-06" db="EMBL/GenBank/DDBJ databases">
        <authorList>
            <person name="Zhirakovskaya E."/>
        </authorList>
    </citation>
    <scope>NUCLEOTIDE SEQUENCE</scope>
</reference>
<dbReference type="InterPro" id="IPR008279">
    <property type="entry name" value="PEP-util_enz_mobile_dom"/>
</dbReference>
<dbReference type="AlphaFoldDB" id="A0A3B0ZUY0"/>
<dbReference type="SUPFAM" id="SSF55781">
    <property type="entry name" value="GAF domain-like"/>
    <property type="match status" value="1"/>
</dbReference>
<dbReference type="GO" id="GO:0008965">
    <property type="term" value="F:phosphoenolpyruvate-protein phosphotransferase activity"/>
    <property type="evidence" value="ECO:0007669"/>
    <property type="project" value="UniProtKB-EC"/>
</dbReference>
<dbReference type="InterPro" id="IPR003018">
    <property type="entry name" value="GAF"/>
</dbReference>
<dbReference type="InterPro" id="IPR023151">
    <property type="entry name" value="PEP_util_CS"/>
</dbReference>
<dbReference type="Gene3D" id="3.20.20.60">
    <property type="entry name" value="Phosphoenolpyruvate-binding domains"/>
    <property type="match status" value="1"/>
</dbReference>
<dbReference type="InterPro" id="IPR036618">
    <property type="entry name" value="PtsI_HPr-bd_sf"/>
</dbReference>
<feature type="domain" description="GAF" evidence="14">
    <location>
        <begin position="17"/>
        <end position="164"/>
    </location>
</feature>
<evidence type="ECO:0000256" key="8">
    <source>
        <dbReference type="ARBA" id="ARBA00022597"/>
    </source>
</evidence>
<evidence type="ECO:0000256" key="6">
    <source>
        <dbReference type="ARBA" id="ARBA00022448"/>
    </source>
</evidence>
<protein>
    <recommendedName>
        <fullName evidence="5">phosphoenolpyruvate--protein phosphotransferase</fullName>
        <ecNumber evidence="5">2.7.3.9</ecNumber>
    </recommendedName>
</protein>
<evidence type="ECO:0000256" key="12">
    <source>
        <dbReference type="ARBA" id="ARBA00022777"/>
    </source>
</evidence>
<evidence type="ECO:0000256" key="11">
    <source>
        <dbReference type="ARBA" id="ARBA00022723"/>
    </source>
</evidence>
<dbReference type="InterPro" id="IPR000121">
    <property type="entry name" value="PEP_util_C"/>
</dbReference>
<evidence type="ECO:0000256" key="1">
    <source>
        <dbReference type="ARBA" id="ARBA00000683"/>
    </source>
</evidence>
<dbReference type="GO" id="GO:0046872">
    <property type="term" value="F:metal ion binding"/>
    <property type="evidence" value="ECO:0007669"/>
    <property type="project" value="UniProtKB-KW"/>
</dbReference>
<dbReference type="SUPFAM" id="SSF51621">
    <property type="entry name" value="Phosphoenolpyruvate/pyruvate domain"/>
    <property type="match status" value="1"/>
</dbReference>
<dbReference type="SUPFAM" id="SSF52009">
    <property type="entry name" value="Phosphohistidine domain"/>
    <property type="match status" value="1"/>
</dbReference>
<dbReference type="InterPro" id="IPR006318">
    <property type="entry name" value="PTS_EI-like"/>
</dbReference>
<dbReference type="SUPFAM" id="SSF47831">
    <property type="entry name" value="Enzyme I of the PEP:sugar phosphotransferase system HPr-binding (sub)domain"/>
    <property type="match status" value="1"/>
</dbReference>
<dbReference type="GO" id="GO:0009401">
    <property type="term" value="P:phosphoenolpyruvate-dependent sugar phosphotransferase system"/>
    <property type="evidence" value="ECO:0007669"/>
    <property type="project" value="UniProtKB-KW"/>
</dbReference>
<keyword evidence="6" id="KW-0813">Transport</keyword>
<dbReference type="GO" id="GO:0016301">
    <property type="term" value="F:kinase activity"/>
    <property type="evidence" value="ECO:0007669"/>
    <property type="project" value="UniProtKB-KW"/>
</dbReference>
<dbReference type="PANTHER" id="PTHR46244">
    <property type="entry name" value="PHOSPHOENOLPYRUVATE-PROTEIN PHOSPHOTRANSFERASE"/>
    <property type="match status" value="1"/>
</dbReference>
<proteinExistence type="inferred from homology"/>
<dbReference type="Pfam" id="PF01590">
    <property type="entry name" value="GAF"/>
    <property type="match status" value="1"/>
</dbReference>
<dbReference type="EMBL" id="UOFS01000033">
    <property type="protein sequence ID" value="VAW97298.1"/>
    <property type="molecule type" value="Genomic_DNA"/>
</dbReference>
<dbReference type="PANTHER" id="PTHR46244:SF1">
    <property type="entry name" value="PHOSPHOENOLPYRUVATE-DEPENDENT PHOSPHOTRANSFERASE SYSTEM"/>
    <property type="match status" value="1"/>
</dbReference>
<evidence type="ECO:0000256" key="2">
    <source>
        <dbReference type="ARBA" id="ARBA00001946"/>
    </source>
</evidence>
<comment type="cofactor">
    <cofactor evidence="2">
        <name>Mg(2+)</name>
        <dbReference type="ChEBI" id="CHEBI:18420"/>
    </cofactor>
</comment>
<dbReference type="InterPro" id="IPR008731">
    <property type="entry name" value="PTS_EIN"/>
</dbReference>
<evidence type="ECO:0000256" key="3">
    <source>
        <dbReference type="ARBA" id="ARBA00004496"/>
    </source>
</evidence>
<sequence length="755" mass="83042">MLDTLRRIVTEVSSAPNLDEALVIIVHRIKQAMAAEACSVFLTDLIQNEHVLMATEGLKPESVLMVRVGFDRGLVSLVAKRAEPLNIENAKSHSEYCYFEESGEDEFNGFLGVPIIHHRKVLGVIVVQQSAVKKFEESNVTLLVTIAAQLAGAIAHAEVSGDITSFQVLKSIDSRPLNGLPGASGVALGTAVVMFNTTDIMKIPDRPVDNPEEDITLFLSAVDKVKNDITDLSKRLEHVIPAEDRALFDAYNLMLSSDTMIDATVDRIKNGNWVEGAWRETIEEHVKIFTEMEDPYLRERADDVRDLGLRVLTHIMDDDVASKDIPDNAIIVGDTISASMLTDIPIEKLVGVISSSGSLTSHVAILARAMNIPAVMGVVDLPISLVDRVSTIVDGYNGCVYFSPSNSVQTEYQQLANEELELSQDLQELSGLPAETQDGVRIHLYANSGLTADIQPMINSGAEGIGLYRTEFPFMVRNSFPGEDEQYEIYKRVLKPLAPNPVTLRTLDIGGDKSLPYFPIKEENPFLGWRGIRVTLDHPEIFLVQVRAMLRASVGLNNLNILLPMISNLHELDEAKALINQAYEELIEEGEDIVFPKIGAMIEVPSAIFQAAEYAKRVDFISIGTNDLTQYILAIDRNNPNVADLYDPFHPSVLMALLQIVDAARATNTPVSVCGELAGDPLATLILLGMEMDSLSMSSASLLRVKWVIRNFTILQAKKILREALLLHEAKEIREYLKNILIGSGLGGLLRAGKS</sequence>
<keyword evidence="10" id="KW-0598">Phosphotransferase system</keyword>
<dbReference type="Gene3D" id="1.10.274.10">
    <property type="entry name" value="PtsI, HPr-binding domain"/>
    <property type="match status" value="1"/>
</dbReference>
<dbReference type="InterPro" id="IPR050499">
    <property type="entry name" value="PEP-utilizing_PTS_enzyme"/>
</dbReference>
<keyword evidence="8" id="KW-0762">Sugar transport</keyword>
<dbReference type="Pfam" id="PF00391">
    <property type="entry name" value="PEP-utilizers"/>
    <property type="match status" value="1"/>
</dbReference>
<evidence type="ECO:0000259" key="14">
    <source>
        <dbReference type="SMART" id="SM00065"/>
    </source>
</evidence>
<dbReference type="Pfam" id="PF05524">
    <property type="entry name" value="PEP-utilisers_N"/>
    <property type="match status" value="1"/>
</dbReference>
<comment type="subcellular location">
    <subcellularLocation>
        <location evidence="3">Cytoplasm</location>
    </subcellularLocation>
</comment>
<comment type="catalytic activity">
    <reaction evidence="1">
        <text>L-histidyl-[protein] + phosphoenolpyruvate = N(pros)-phospho-L-histidyl-[protein] + pyruvate</text>
        <dbReference type="Rhea" id="RHEA:23880"/>
        <dbReference type="Rhea" id="RHEA-COMP:9745"/>
        <dbReference type="Rhea" id="RHEA-COMP:9746"/>
        <dbReference type="ChEBI" id="CHEBI:15361"/>
        <dbReference type="ChEBI" id="CHEBI:29979"/>
        <dbReference type="ChEBI" id="CHEBI:58702"/>
        <dbReference type="ChEBI" id="CHEBI:64837"/>
        <dbReference type="EC" id="2.7.3.9"/>
    </reaction>
</comment>
<keyword evidence="12" id="KW-0418">Kinase</keyword>
<dbReference type="Gene3D" id="3.50.30.10">
    <property type="entry name" value="Phosphohistidine domain"/>
    <property type="match status" value="1"/>
</dbReference>
<dbReference type="InterPro" id="IPR015813">
    <property type="entry name" value="Pyrv/PenolPyrv_kinase-like_dom"/>
</dbReference>
<dbReference type="Pfam" id="PF02896">
    <property type="entry name" value="PEP-utilizers_C"/>
    <property type="match status" value="1"/>
</dbReference>
<dbReference type="PROSITE" id="PS00742">
    <property type="entry name" value="PEP_ENZYMES_2"/>
    <property type="match status" value="1"/>
</dbReference>
<dbReference type="InterPro" id="IPR040442">
    <property type="entry name" value="Pyrv_kinase-like_dom_sf"/>
</dbReference>
<evidence type="ECO:0000256" key="10">
    <source>
        <dbReference type="ARBA" id="ARBA00022683"/>
    </source>
</evidence>
<organism evidence="15">
    <name type="scientific">hydrothermal vent metagenome</name>
    <dbReference type="NCBI Taxonomy" id="652676"/>
    <lineage>
        <taxon>unclassified sequences</taxon>
        <taxon>metagenomes</taxon>
        <taxon>ecological metagenomes</taxon>
    </lineage>
</organism>
<dbReference type="InterPro" id="IPR029016">
    <property type="entry name" value="GAF-like_dom_sf"/>
</dbReference>
<accession>A0A3B0ZUY0</accession>
<name>A0A3B0ZUY0_9ZZZZ</name>
<dbReference type="NCBIfam" id="TIGR01417">
    <property type="entry name" value="PTS_I_fam"/>
    <property type="match status" value="1"/>
</dbReference>
<evidence type="ECO:0000256" key="9">
    <source>
        <dbReference type="ARBA" id="ARBA00022679"/>
    </source>
</evidence>
<keyword evidence="13" id="KW-0460">Magnesium</keyword>
<keyword evidence="11" id="KW-0479">Metal-binding</keyword>
<dbReference type="InterPro" id="IPR036637">
    <property type="entry name" value="Phosphohistidine_dom_sf"/>
</dbReference>
<dbReference type="NCBIfam" id="NF008283">
    <property type="entry name" value="PRK11061.1"/>
    <property type="match status" value="1"/>
</dbReference>